<dbReference type="Gene3D" id="1.10.10.10">
    <property type="entry name" value="Winged helix-like DNA-binding domain superfamily/Winged helix DNA-binding domain"/>
    <property type="match status" value="1"/>
</dbReference>
<keyword evidence="4" id="KW-0804">Transcription</keyword>
<dbReference type="InterPro" id="IPR036390">
    <property type="entry name" value="WH_DNA-bd_sf"/>
</dbReference>
<accession>A0A0R1R7L8</accession>
<dbReference type="GO" id="GO:0003677">
    <property type="term" value="F:DNA binding"/>
    <property type="evidence" value="ECO:0007669"/>
    <property type="project" value="UniProtKB-KW"/>
</dbReference>
<dbReference type="InterPro" id="IPR014071">
    <property type="entry name" value="Cu_transp_CopY/TcrY"/>
</dbReference>
<dbReference type="EMBL" id="AZFF01000022">
    <property type="protein sequence ID" value="KRL53280.1"/>
    <property type="molecule type" value="Genomic_DNA"/>
</dbReference>
<evidence type="ECO:0000256" key="3">
    <source>
        <dbReference type="ARBA" id="ARBA00023125"/>
    </source>
</evidence>
<dbReference type="InterPro" id="IPR005650">
    <property type="entry name" value="BlaI_family"/>
</dbReference>
<comment type="caution">
    <text evidence="5">The sequence shown here is derived from an EMBL/GenBank/DDBJ whole genome shotgun (WGS) entry which is preliminary data.</text>
</comment>
<dbReference type="GO" id="GO:0045892">
    <property type="term" value="P:negative regulation of DNA-templated transcription"/>
    <property type="evidence" value="ECO:0007669"/>
    <property type="project" value="InterPro"/>
</dbReference>
<dbReference type="PIRSF" id="PIRSF019455">
    <property type="entry name" value="CopR_AtkY"/>
    <property type="match status" value="1"/>
</dbReference>
<evidence type="ECO:0000313" key="5">
    <source>
        <dbReference type="EMBL" id="KRL53280.1"/>
    </source>
</evidence>
<dbReference type="Proteomes" id="UP000051999">
    <property type="component" value="Unassembled WGS sequence"/>
</dbReference>
<organism evidence="5 6">
    <name type="scientific">Furfurilactobacillus rossiae DSM 15814</name>
    <dbReference type="NCBI Taxonomy" id="1114972"/>
    <lineage>
        <taxon>Bacteria</taxon>
        <taxon>Bacillati</taxon>
        <taxon>Bacillota</taxon>
        <taxon>Bacilli</taxon>
        <taxon>Lactobacillales</taxon>
        <taxon>Lactobacillaceae</taxon>
        <taxon>Furfurilactobacillus</taxon>
    </lineage>
</organism>
<sequence length="152" mass="16673">MVINMEATVKLEISDAEWEVMRIVWTLGESNSRQITEILADKMGWKSATVKTLLGRLVKKQALTTRKDGNAFIYTPLVAEQDAMDSATRALFGHLCQMKVGQTLADLIDDLTLSKANIADLQAQLAEKAKTAPETVACDCLPDGCDVMKQEA</sequence>
<evidence type="ECO:0000256" key="4">
    <source>
        <dbReference type="ARBA" id="ARBA00023163"/>
    </source>
</evidence>
<evidence type="ECO:0000256" key="2">
    <source>
        <dbReference type="ARBA" id="ARBA00023015"/>
    </source>
</evidence>
<dbReference type="Pfam" id="PF03965">
    <property type="entry name" value="Penicillinase_R"/>
    <property type="match status" value="1"/>
</dbReference>
<keyword evidence="3" id="KW-0238">DNA-binding</keyword>
<dbReference type="eggNOG" id="COG3682">
    <property type="taxonomic scope" value="Bacteria"/>
</dbReference>
<name>A0A0R1R7L8_9LACO</name>
<dbReference type="STRING" id="1114972.FD35_GL001346"/>
<evidence type="ECO:0000313" key="6">
    <source>
        <dbReference type="Proteomes" id="UP000051999"/>
    </source>
</evidence>
<gene>
    <name evidence="5" type="ORF">FD35_GL001346</name>
</gene>
<dbReference type="SUPFAM" id="SSF46785">
    <property type="entry name" value="Winged helix' DNA-binding domain"/>
    <property type="match status" value="1"/>
</dbReference>
<protein>
    <submittedName>
        <fullName evidence="5">Penicillinase repressor</fullName>
    </submittedName>
</protein>
<comment type="similarity">
    <text evidence="1">Belongs to the BlaI transcriptional regulatory family.</text>
</comment>
<dbReference type="NCBIfam" id="TIGR02698">
    <property type="entry name" value="CopY_TcrY"/>
    <property type="match status" value="1"/>
</dbReference>
<dbReference type="PATRIC" id="fig|1114972.6.peg.1365"/>
<dbReference type="InterPro" id="IPR036388">
    <property type="entry name" value="WH-like_DNA-bd_sf"/>
</dbReference>
<proteinExistence type="inferred from homology"/>
<reference evidence="5 6" key="1">
    <citation type="journal article" date="2015" name="Genome Announc.">
        <title>Expanding the biotechnology potential of lactobacilli through comparative genomics of 213 strains and associated genera.</title>
        <authorList>
            <person name="Sun Z."/>
            <person name="Harris H.M."/>
            <person name="McCann A."/>
            <person name="Guo C."/>
            <person name="Argimon S."/>
            <person name="Zhang W."/>
            <person name="Yang X."/>
            <person name="Jeffery I.B."/>
            <person name="Cooney J.C."/>
            <person name="Kagawa T.F."/>
            <person name="Liu W."/>
            <person name="Song Y."/>
            <person name="Salvetti E."/>
            <person name="Wrobel A."/>
            <person name="Rasinkangas P."/>
            <person name="Parkhill J."/>
            <person name="Rea M.C."/>
            <person name="O'Sullivan O."/>
            <person name="Ritari J."/>
            <person name="Douillard F.P."/>
            <person name="Paul Ross R."/>
            <person name="Yang R."/>
            <person name="Briner A.E."/>
            <person name="Felis G.E."/>
            <person name="de Vos W.M."/>
            <person name="Barrangou R."/>
            <person name="Klaenhammer T.R."/>
            <person name="Caufield P.W."/>
            <person name="Cui Y."/>
            <person name="Zhang H."/>
            <person name="O'Toole P.W."/>
        </authorList>
    </citation>
    <scope>NUCLEOTIDE SEQUENCE [LARGE SCALE GENOMIC DNA]</scope>
    <source>
        <strain evidence="5 6">DSM 15814</strain>
    </source>
</reference>
<keyword evidence="6" id="KW-1185">Reference proteome</keyword>
<dbReference type="AlphaFoldDB" id="A0A0R1R7L8"/>
<evidence type="ECO:0000256" key="1">
    <source>
        <dbReference type="ARBA" id="ARBA00011046"/>
    </source>
</evidence>
<keyword evidence="2" id="KW-0805">Transcription regulation</keyword>